<dbReference type="EMBL" id="SOSA01000010">
    <property type="protein sequence ID" value="THC99861.1"/>
    <property type="molecule type" value="Genomic_DNA"/>
</dbReference>
<dbReference type="CDD" id="cd16963">
    <property type="entry name" value="CCE1"/>
    <property type="match status" value="1"/>
</dbReference>
<evidence type="ECO:0000313" key="3">
    <source>
        <dbReference type="EMBL" id="KAA8649114.1"/>
    </source>
</evidence>
<dbReference type="InterPro" id="IPR012337">
    <property type="entry name" value="RNaseH-like_sf"/>
</dbReference>
<comment type="caution">
    <text evidence="4">The sequence shown here is derived from an EMBL/GenBank/DDBJ whole genome shotgun (WGS) entry which is preliminary data.</text>
</comment>
<sequence length="392" mass="43072">MRLSPACLQSTSSWLHSLKVAQLQKIAHTTGIRSSGPKAALIQRLHAELTCNVQPDSPGRGMSILSIDMGIRNLAFAHLLVPRGDPTNVDNLPPIPILNAWQRLSVSSLPLDDPLSSSTEEKGIQTGPDTETETGIDTGNEPETERKEDFSPSVYAPHAYFLLTTLLSTYRPTHVLIERQRFRSGGASAVQEWTLRVGVFEGMLYAVLCTLARERGGVFAPVVVGVEPRRVLRFWSSSFPSSSSSSSNSSLSSSLSQEQMEEDQEAGKKKKKTVSSRDGKKLKINLVGRWLTSSSSSEIVDGNDTRRVGSKIQIGNDPDLRRWVEAYLAQWLGQGQGKKRSNSPSRTRTQMDPSVEIGKLDDLADCLVQGVTWLDWLVMRDRVSRGVGAVMV</sequence>
<dbReference type="AlphaFoldDB" id="A0A4S3JWK0"/>
<dbReference type="InterPro" id="IPR036397">
    <property type="entry name" value="RNaseH_sf"/>
</dbReference>
<dbReference type="InterPro" id="IPR039197">
    <property type="entry name" value="Mrs1/Cce1"/>
</dbReference>
<dbReference type="PANTHER" id="PTHR28072:SF1">
    <property type="entry name" value="CRUCIFORM CUTTING ENDONUCLEASE 1, MITOCHONDRIAL-RELATED"/>
    <property type="match status" value="1"/>
</dbReference>
<feature type="compositionally biased region" description="Polar residues" evidence="1">
    <location>
        <begin position="127"/>
        <end position="137"/>
    </location>
</feature>
<proteinExistence type="predicted"/>
<gene>
    <name evidence="3" type="ORF">ATNIH1004_005009</name>
    <name evidence="4" type="ORF">EYZ11_000673</name>
</gene>
<dbReference type="STRING" id="1220188.A0A4S3JWK0"/>
<dbReference type="Pfam" id="PF09159">
    <property type="entry name" value="Ydc2-catalyt"/>
    <property type="match status" value="1"/>
</dbReference>
<dbReference type="RefSeq" id="XP_033428475.1">
    <property type="nucleotide sequence ID" value="XM_033569669.1"/>
</dbReference>
<evidence type="ECO:0000256" key="1">
    <source>
        <dbReference type="SAM" id="MobiDB-lite"/>
    </source>
</evidence>
<dbReference type="InterPro" id="IPR003034">
    <property type="entry name" value="SAP_dom"/>
</dbReference>
<reference evidence="3 6" key="2">
    <citation type="submission" date="2019-08" db="EMBL/GenBank/DDBJ databases">
        <title>The genome sequence of a newly discovered highly antifungal drug resistant Aspergillus species, Aspergillus tanneri NIH 1004.</title>
        <authorList>
            <person name="Mounaud S."/>
            <person name="Singh I."/>
            <person name="Joardar V."/>
            <person name="Pakala S."/>
            <person name="Pakala S."/>
            <person name="Venepally P."/>
            <person name="Chung J.K."/>
            <person name="Losada L."/>
            <person name="Nierman W.C."/>
        </authorList>
    </citation>
    <scope>NUCLEOTIDE SEQUENCE [LARGE SCALE GENOMIC DNA]</scope>
    <source>
        <strain evidence="3 6">NIH1004</strain>
    </source>
</reference>
<feature type="compositionally biased region" description="Low complexity" evidence="1">
    <location>
        <begin position="237"/>
        <end position="256"/>
    </location>
</feature>
<dbReference type="OrthoDB" id="5552842at2759"/>
<dbReference type="GO" id="GO:0000403">
    <property type="term" value="F:Y-form DNA binding"/>
    <property type="evidence" value="ECO:0007669"/>
    <property type="project" value="TreeGrafter"/>
</dbReference>
<dbReference type="Pfam" id="PF02037">
    <property type="entry name" value="SAP"/>
    <property type="match status" value="1"/>
</dbReference>
<dbReference type="VEuPathDB" id="FungiDB:EYZ11_000673"/>
<evidence type="ECO:0000313" key="6">
    <source>
        <dbReference type="Proteomes" id="UP000324241"/>
    </source>
</evidence>
<organism evidence="4 5">
    <name type="scientific">Aspergillus tanneri</name>
    <dbReference type="NCBI Taxonomy" id="1220188"/>
    <lineage>
        <taxon>Eukaryota</taxon>
        <taxon>Fungi</taxon>
        <taxon>Dikarya</taxon>
        <taxon>Ascomycota</taxon>
        <taxon>Pezizomycotina</taxon>
        <taxon>Eurotiomycetes</taxon>
        <taxon>Eurotiomycetidae</taxon>
        <taxon>Eurotiales</taxon>
        <taxon>Aspergillaceae</taxon>
        <taxon>Aspergillus</taxon>
        <taxon>Aspergillus subgen. Circumdati</taxon>
    </lineage>
</organism>
<dbReference type="Proteomes" id="UP000308092">
    <property type="component" value="Unassembled WGS sequence"/>
</dbReference>
<dbReference type="SUPFAM" id="SSF53098">
    <property type="entry name" value="Ribonuclease H-like"/>
    <property type="match status" value="1"/>
</dbReference>
<dbReference type="InterPro" id="IPR015242">
    <property type="entry name" value="Ydc2_cat"/>
</dbReference>
<evidence type="ECO:0000259" key="2">
    <source>
        <dbReference type="PROSITE" id="PS50800"/>
    </source>
</evidence>
<keyword evidence="5" id="KW-1185">Reference proteome</keyword>
<dbReference type="Gene3D" id="3.30.420.10">
    <property type="entry name" value="Ribonuclease H-like superfamily/Ribonuclease H"/>
    <property type="match status" value="1"/>
</dbReference>
<dbReference type="SMART" id="SM00513">
    <property type="entry name" value="SAP"/>
    <property type="match status" value="1"/>
</dbReference>
<evidence type="ECO:0000313" key="5">
    <source>
        <dbReference type="Proteomes" id="UP000308092"/>
    </source>
</evidence>
<dbReference type="GO" id="GO:0070336">
    <property type="term" value="F:flap-structured DNA binding"/>
    <property type="evidence" value="ECO:0007669"/>
    <property type="project" value="TreeGrafter"/>
</dbReference>
<dbReference type="GeneID" id="54327711"/>
<reference evidence="4 5" key="1">
    <citation type="submission" date="2019-03" db="EMBL/GenBank/DDBJ databases">
        <title>The genome sequence of a newly discovered highly antifungal drug resistant Aspergillus species, Aspergillus tanneri NIH 1004.</title>
        <authorList>
            <person name="Mounaud S."/>
            <person name="Singh I."/>
            <person name="Joardar V."/>
            <person name="Pakala S."/>
            <person name="Pakala S."/>
            <person name="Venepally P."/>
            <person name="Hoover J."/>
            <person name="Nierman W."/>
            <person name="Chung J."/>
            <person name="Losada L."/>
        </authorList>
    </citation>
    <scope>NUCLEOTIDE SEQUENCE [LARGE SCALE GENOMIC DNA]</scope>
    <source>
        <strain evidence="4 5">NIH1004</strain>
    </source>
</reference>
<accession>A0A4S3JWK0</accession>
<dbReference type="PANTHER" id="PTHR28072">
    <property type="entry name" value="CRUCIFORM CUTTING ENDONUCLEASE 1, MITOCHONDRIAL-RELATED"/>
    <property type="match status" value="1"/>
</dbReference>
<feature type="region of interest" description="Disordered" evidence="1">
    <location>
        <begin position="112"/>
        <end position="150"/>
    </location>
</feature>
<feature type="domain" description="SAP" evidence="2">
    <location>
        <begin position="15"/>
        <end position="49"/>
    </location>
</feature>
<name>A0A4S3JWK0_9EURO</name>
<protein>
    <recommendedName>
        <fullName evidence="2">SAP domain-containing protein</fullName>
    </recommendedName>
</protein>
<dbReference type="GO" id="GO:0000402">
    <property type="term" value="F:crossed form four-way junction DNA binding"/>
    <property type="evidence" value="ECO:0007669"/>
    <property type="project" value="TreeGrafter"/>
</dbReference>
<dbReference type="GO" id="GO:0005739">
    <property type="term" value="C:mitochondrion"/>
    <property type="evidence" value="ECO:0007669"/>
    <property type="project" value="TreeGrafter"/>
</dbReference>
<dbReference type="Proteomes" id="UP000324241">
    <property type="component" value="Unassembled WGS sequence"/>
</dbReference>
<feature type="region of interest" description="Disordered" evidence="1">
    <location>
        <begin position="237"/>
        <end position="277"/>
    </location>
</feature>
<dbReference type="GO" id="GO:0004520">
    <property type="term" value="F:DNA endonuclease activity"/>
    <property type="evidence" value="ECO:0007669"/>
    <property type="project" value="TreeGrafter"/>
</dbReference>
<dbReference type="EMBL" id="QUQM01000003">
    <property type="protein sequence ID" value="KAA8649114.1"/>
    <property type="molecule type" value="Genomic_DNA"/>
</dbReference>
<evidence type="ECO:0000313" key="4">
    <source>
        <dbReference type="EMBL" id="THC99861.1"/>
    </source>
</evidence>
<dbReference type="PROSITE" id="PS50800">
    <property type="entry name" value="SAP"/>
    <property type="match status" value="1"/>
</dbReference>